<feature type="domain" description="HAMP" evidence="10">
    <location>
        <begin position="156"/>
        <end position="208"/>
    </location>
</feature>
<evidence type="ECO:0000259" key="9">
    <source>
        <dbReference type="PROSITE" id="PS50192"/>
    </source>
</evidence>
<dbReference type="eggNOG" id="COG0840">
    <property type="taxonomic scope" value="Bacteria"/>
</dbReference>
<dbReference type="Pfam" id="PF00015">
    <property type="entry name" value="MCPsignal"/>
    <property type="match status" value="1"/>
</dbReference>
<keyword evidence="2" id="KW-0997">Cell inner membrane</keyword>
<dbReference type="PRINTS" id="PR00260">
    <property type="entry name" value="CHEMTRNSDUCR"/>
</dbReference>
<comment type="similarity">
    <text evidence="4">Belongs to the methyl-accepting chemotaxis (MCP) protein family.</text>
</comment>
<dbReference type="GO" id="GO:0005886">
    <property type="term" value="C:plasma membrane"/>
    <property type="evidence" value="ECO:0007669"/>
    <property type="project" value="UniProtKB-SubCell"/>
</dbReference>
<dbReference type="EMBL" id="CP001230">
    <property type="protein sequence ID" value="ACO04849.1"/>
    <property type="molecule type" value="Genomic_DNA"/>
</dbReference>
<dbReference type="GO" id="GO:0004888">
    <property type="term" value="F:transmembrane signaling receptor activity"/>
    <property type="evidence" value="ECO:0007669"/>
    <property type="project" value="InterPro"/>
</dbReference>
<evidence type="ECO:0000259" key="8">
    <source>
        <dbReference type="PROSITE" id="PS50111"/>
    </source>
</evidence>
<feature type="domain" description="T-SNARE coiled-coil homology" evidence="9">
    <location>
        <begin position="400"/>
        <end position="462"/>
    </location>
</feature>
<dbReference type="InterPro" id="IPR004090">
    <property type="entry name" value="Chemotax_Me-accpt_rcpt"/>
</dbReference>
<keyword evidence="7" id="KW-1133">Transmembrane helix</keyword>
<gene>
    <name evidence="11" type="ordered locus">PERMA_0737</name>
</gene>
<evidence type="ECO:0000256" key="2">
    <source>
        <dbReference type="ARBA" id="ARBA00022519"/>
    </source>
</evidence>
<dbReference type="InterPro" id="IPR000727">
    <property type="entry name" value="T_SNARE_dom"/>
</dbReference>
<evidence type="ECO:0000259" key="10">
    <source>
        <dbReference type="PROSITE" id="PS50885"/>
    </source>
</evidence>
<organism evidence="11 12">
    <name type="scientific">Persephonella marina (strain DSM 14350 / EX-H1)</name>
    <dbReference type="NCBI Taxonomy" id="123214"/>
    <lineage>
        <taxon>Bacteria</taxon>
        <taxon>Pseudomonadati</taxon>
        <taxon>Aquificota</taxon>
        <taxon>Aquificia</taxon>
        <taxon>Aquificales</taxon>
        <taxon>Hydrogenothermaceae</taxon>
        <taxon>Persephonella</taxon>
    </lineage>
</organism>
<feature type="transmembrane region" description="Helical" evidence="7">
    <location>
        <begin position="128"/>
        <end position="152"/>
    </location>
</feature>
<evidence type="ECO:0000256" key="3">
    <source>
        <dbReference type="ARBA" id="ARBA00023224"/>
    </source>
</evidence>
<keyword evidence="7" id="KW-0472">Membrane</keyword>
<keyword evidence="12" id="KW-1185">Reference proteome</keyword>
<dbReference type="PaxDb" id="123214-PERMA_0737"/>
<dbReference type="SMART" id="SM00283">
    <property type="entry name" value="MA"/>
    <property type="match status" value="1"/>
</dbReference>
<dbReference type="PROSITE" id="PS50111">
    <property type="entry name" value="CHEMOTAXIS_TRANSDUC_2"/>
    <property type="match status" value="1"/>
</dbReference>
<dbReference type="CDD" id="cd06225">
    <property type="entry name" value="HAMP"/>
    <property type="match status" value="1"/>
</dbReference>
<dbReference type="Pfam" id="PF00672">
    <property type="entry name" value="HAMP"/>
    <property type="match status" value="1"/>
</dbReference>
<keyword evidence="2" id="KW-1003">Cell membrane</keyword>
<dbReference type="PROSITE" id="PS50192">
    <property type="entry name" value="T_SNARE"/>
    <property type="match status" value="1"/>
</dbReference>
<keyword evidence="3 5" id="KW-0807">Transducer</keyword>
<dbReference type="KEGG" id="pmx:PERMA_0737"/>
<evidence type="ECO:0000256" key="4">
    <source>
        <dbReference type="ARBA" id="ARBA00029447"/>
    </source>
</evidence>
<dbReference type="HOGENOM" id="CLU_456233_0_0_0"/>
<comment type="subcellular location">
    <subcellularLocation>
        <location evidence="1">Cell inner membrane</location>
        <topology evidence="1">Multi-pass membrane protein</topology>
    </subcellularLocation>
</comment>
<evidence type="ECO:0000313" key="11">
    <source>
        <dbReference type="EMBL" id="ACO04849.1"/>
    </source>
</evidence>
<accession>C0QPC9</accession>
<dbReference type="GO" id="GO:0006935">
    <property type="term" value="P:chemotaxis"/>
    <property type="evidence" value="ECO:0007669"/>
    <property type="project" value="InterPro"/>
</dbReference>
<dbReference type="Gene3D" id="1.10.287.950">
    <property type="entry name" value="Methyl-accepting chemotaxis protein"/>
    <property type="match status" value="1"/>
</dbReference>
<dbReference type="PANTHER" id="PTHR32089:SF112">
    <property type="entry name" value="LYSOZYME-LIKE PROTEIN-RELATED"/>
    <property type="match status" value="1"/>
</dbReference>
<proteinExistence type="inferred from homology"/>
<dbReference type="PROSITE" id="PS50885">
    <property type="entry name" value="HAMP"/>
    <property type="match status" value="1"/>
</dbReference>
<protein>
    <submittedName>
        <fullName evidence="11">Putative methyl-accepting chemotaxis transducer</fullName>
    </submittedName>
</protein>
<dbReference type="STRING" id="123214.PERMA_0737"/>
<dbReference type="CDD" id="cd11386">
    <property type="entry name" value="MCP_signal"/>
    <property type="match status" value="1"/>
</dbReference>
<dbReference type="RefSeq" id="WP_015898953.1">
    <property type="nucleotide sequence ID" value="NC_012440.1"/>
</dbReference>
<feature type="transmembrane region" description="Helical" evidence="7">
    <location>
        <begin position="6"/>
        <end position="25"/>
    </location>
</feature>
<evidence type="ECO:0000256" key="7">
    <source>
        <dbReference type="SAM" id="Phobius"/>
    </source>
</evidence>
<name>C0QPC9_PERMH</name>
<dbReference type="GO" id="GO:0007165">
    <property type="term" value="P:signal transduction"/>
    <property type="evidence" value="ECO:0007669"/>
    <property type="project" value="UniProtKB-KW"/>
</dbReference>
<feature type="coiled-coil region" evidence="6">
    <location>
        <begin position="256"/>
        <end position="311"/>
    </location>
</feature>
<dbReference type="InterPro" id="IPR003660">
    <property type="entry name" value="HAMP_dom"/>
</dbReference>
<dbReference type="Proteomes" id="UP000001366">
    <property type="component" value="Chromosome"/>
</dbReference>
<evidence type="ECO:0000256" key="1">
    <source>
        <dbReference type="ARBA" id="ARBA00004429"/>
    </source>
</evidence>
<evidence type="ECO:0000256" key="5">
    <source>
        <dbReference type="PROSITE-ProRule" id="PRU00284"/>
    </source>
</evidence>
<dbReference type="OrthoDB" id="10459at2"/>
<dbReference type="InterPro" id="IPR004089">
    <property type="entry name" value="MCPsignal_dom"/>
</dbReference>
<sequence length="598" mass="68524">MSIKSKLIVSLVLEVLIIFFLTEYVHKKINEYRKIQTELDIAKSYLNSINTFERITEFRIDIDRKKFLSDLKNSLRTLDSRRIRKLVDSELNRIDSSYSTEKIRKILKRIEGSLKTEIKRLEDEKDNLLSTASTVVVLIPLFSLIVIGIGSFTTYRAVVRPINKMITIMDQIQKGDLNKKLSLHSKDELGKLGEKFDKFITWIRDTFKDIIVLSGNISKDTSLLITDLTETKDKNNKMYRRSLDLGMSLEILSVSIDNVSNHIKNVYNTVKDVEEKAVTGSDRIVSSIEEVQKLADEVISLRENIDTLREQSSKIQDVVETIKYIADQIDLLALNAAIEAARAGEHGKGFAVVADEVRSLAIRAMQSTEEIEGIIKSISKSMVSLAYFLEEKSDEALRVRKSMSESSESINTIKNQIRTVAGLSEEISTLIGEQEEAVNIVKKHVLEMNKSIESFSSVFRELEKSIYNTKNVINNVENEISRFNIGDIAVVERGRFLISEWISKIPFMFEDKKFYPIKESTFYKWLNEDLKKIVNKNPQLLVLYKNITDTVNQIEITVKEFVEGDKNDESLKVTKELINRFMQDLTELEKNLQGGKNV</sequence>
<keyword evidence="7" id="KW-0812">Transmembrane</keyword>
<evidence type="ECO:0000313" key="12">
    <source>
        <dbReference type="Proteomes" id="UP000001366"/>
    </source>
</evidence>
<feature type="domain" description="Methyl-accepting transducer" evidence="8">
    <location>
        <begin position="213"/>
        <end position="449"/>
    </location>
</feature>
<dbReference type="SUPFAM" id="SSF58104">
    <property type="entry name" value="Methyl-accepting chemotaxis protein (MCP) signaling domain"/>
    <property type="match status" value="1"/>
</dbReference>
<dbReference type="PANTHER" id="PTHR32089">
    <property type="entry name" value="METHYL-ACCEPTING CHEMOTAXIS PROTEIN MCPB"/>
    <property type="match status" value="1"/>
</dbReference>
<dbReference type="SMART" id="SM00304">
    <property type="entry name" value="HAMP"/>
    <property type="match status" value="1"/>
</dbReference>
<feature type="coiled-coil region" evidence="6">
    <location>
        <begin position="104"/>
        <end position="131"/>
    </location>
</feature>
<keyword evidence="6" id="KW-0175">Coiled coil</keyword>
<dbReference type="AlphaFoldDB" id="C0QPC9"/>
<dbReference type="Gene3D" id="6.10.340.10">
    <property type="match status" value="1"/>
</dbReference>
<reference evidence="11 12" key="1">
    <citation type="journal article" date="2009" name="J. Bacteriol.">
        <title>Complete and draft genome sequences of six members of the Aquificales.</title>
        <authorList>
            <person name="Reysenbach A.L."/>
            <person name="Hamamura N."/>
            <person name="Podar M."/>
            <person name="Griffiths E."/>
            <person name="Ferreira S."/>
            <person name="Hochstein R."/>
            <person name="Heidelberg J."/>
            <person name="Johnson J."/>
            <person name="Mead D."/>
            <person name="Pohorille A."/>
            <person name="Sarmiento M."/>
            <person name="Schweighofer K."/>
            <person name="Seshadri R."/>
            <person name="Voytek M.A."/>
        </authorList>
    </citation>
    <scope>NUCLEOTIDE SEQUENCE [LARGE SCALE GENOMIC DNA]</scope>
    <source>
        <strain evidence="12">DSM 14350 / EX-H1</strain>
    </source>
</reference>
<evidence type="ECO:0000256" key="6">
    <source>
        <dbReference type="SAM" id="Coils"/>
    </source>
</evidence>